<evidence type="ECO:0000313" key="2">
    <source>
        <dbReference type="Proteomes" id="UP001195483"/>
    </source>
</evidence>
<comment type="caution">
    <text evidence="1">The sequence shown here is derived from an EMBL/GenBank/DDBJ whole genome shotgun (WGS) entry which is preliminary data.</text>
</comment>
<dbReference type="AlphaFoldDB" id="A0AAE0TDF5"/>
<dbReference type="EMBL" id="JAEAOA010001832">
    <property type="protein sequence ID" value="KAK3608319.1"/>
    <property type="molecule type" value="Genomic_DNA"/>
</dbReference>
<reference evidence="1" key="3">
    <citation type="submission" date="2023-05" db="EMBL/GenBank/DDBJ databases">
        <authorList>
            <person name="Smith C.H."/>
        </authorList>
    </citation>
    <scope>NUCLEOTIDE SEQUENCE</scope>
    <source>
        <strain evidence="1">CHS0354</strain>
        <tissue evidence="1">Mantle</tissue>
    </source>
</reference>
<dbReference type="Proteomes" id="UP001195483">
    <property type="component" value="Unassembled WGS sequence"/>
</dbReference>
<proteinExistence type="predicted"/>
<protein>
    <submittedName>
        <fullName evidence="1">Uncharacterized protein</fullName>
    </submittedName>
</protein>
<reference evidence="1" key="1">
    <citation type="journal article" date="2021" name="Genome Biol. Evol.">
        <title>A High-Quality Reference Genome for a Parasitic Bivalve with Doubly Uniparental Inheritance (Bivalvia: Unionida).</title>
        <authorList>
            <person name="Smith C.H."/>
        </authorList>
    </citation>
    <scope>NUCLEOTIDE SEQUENCE</scope>
    <source>
        <strain evidence="1">CHS0354</strain>
    </source>
</reference>
<evidence type="ECO:0000313" key="1">
    <source>
        <dbReference type="EMBL" id="KAK3608319.1"/>
    </source>
</evidence>
<keyword evidence="2" id="KW-1185">Reference proteome</keyword>
<organism evidence="1 2">
    <name type="scientific">Potamilus streckersoni</name>
    <dbReference type="NCBI Taxonomy" id="2493646"/>
    <lineage>
        <taxon>Eukaryota</taxon>
        <taxon>Metazoa</taxon>
        <taxon>Spiralia</taxon>
        <taxon>Lophotrochozoa</taxon>
        <taxon>Mollusca</taxon>
        <taxon>Bivalvia</taxon>
        <taxon>Autobranchia</taxon>
        <taxon>Heteroconchia</taxon>
        <taxon>Palaeoheterodonta</taxon>
        <taxon>Unionida</taxon>
        <taxon>Unionoidea</taxon>
        <taxon>Unionidae</taxon>
        <taxon>Ambleminae</taxon>
        <taxon>Lampsilini</taxon>
        <taxon>Potamilus</taxon>
    </lineage>
</organism>
<accession>A0AAE0TDF5</accession>
<gene>
    <name evidence="1" type="ORF">CHS0354_030769</name>
</gene>
<reference evidence="1" key="2">
    <citation type="journal article" date="2021" name="Genome Biol. Evol.">
        <title>Developing a high-quality reference genome for a parasitic bivalve with doubly uniparental inheritance (Bivalvia: Unionida).</title>
        <authorList>
            <person name="Smith C.H."/>
        </authorList>
    </citation>
    <scope>NUCLEOTIDE SEQUENCE</scope>
    <source>
        <strain evidence="1">CHS0354</strain>
        <tissue evidence="1">Mantle</tissue>
    </source>
</reference>
<sequence length="192" mass="21659">MANFDGIVSLARPENGCDHKTMNTLSIVIVLLGCLTTNKARLLNSIGAKEIELRGTGQMKDNSITSSFNSRSNHPSSFSTEKKGVEFNADMLQSLLYKENGPTVVLSIFPLDMTEVKSKGGDRVEYHRNMFGLSRANFFGILPTYSSRQERETTPLVRVEREIDFTDPVIQELLRFYMKHQKGKGRYGSRWG</sequence>
<name>A0AAE0TDF5_9BIVA</name>